<sequence>MSQLGLGGGLLAGEDAAGRLQRGKGKDVEKSAQALLAHFRSVPHVSLPDRLHNPSSFPQDYGNIALSGVKLPALGVRVLLKYLERDLRAFVTEGEVVELLHEARMARRRR</sequence>
<dbReference type="STRING" id="1330018.A0A167G5B2"/>
<dbReference type="AlphaFoldDB" id="A0A167G5B2"/>
<name>A0A167G5B2_CALVF</name>
<organism evidence="1 2">
    <name type="scientific">Calocera viscosa (strain TUFC12733)</name>
    <dbReference type="NCBI Taxonomy" id="1330018"/>
    <lineage>
        <taxon>Eukaryota</taxon>
        <taxon>Fungi</taxon>
        <taxon>Dikarya</taxon>
        <taxon>Basidiomycota</taxon>
        <taxon>Agaricomycotina</taxon>
        <taxon>Dacrymycetes</taxon>
        <taxon>Dacrymycetales</taxon>
        <taxon>Dacrymycetaceae</taxon>
        <taxon>Calocera</taxon>
    </lineage>
</organism>
<protein>
    <submittedName>
        <fullName evidence="1">Uncharacterized protein</fullName>
    </submittedName>
</protein>
<dbReference type="EMBL" id="KV417349">
    <property type="protein sequence ID" value="KZO90184.1"/>
    <property type="molecule type" value="Genomic_DNA"/>
</dbReference>
<evidence type="ECO:0000313" key="2">
    <source>
        <dbReference type="Proteomes" id="UP000076738"/>
    </source>
</evidence>
<dbReference type="Proteomes" id="UP000076738">
    <property type="component" value="Unassembled WGS sequence"/>
</dbReference>
<reference evidence="1 2" key="1">
    <citation type="journal article" date="2016" name="Mol. Biol. Evol.">
        <title>Comparative Genomics of Early-Diverging Mushroom-Forming Fungi Provides Insights into the Origins of Lignocellulose Decay Capabilities.</title>
        <authorList>
            <person name="Nagy L.G."/>
            <person name="Riley R."/>
            <person name="Tritt A."/>
            <person name="Adam C."/>
            <person name="Daum C."/>
            <person name="Floudas D."/>
            <person name="Sun H."/>
            <person name="Yadav J.S."/>
            <person name="Pangilinan J."/>
            <person name="Larsson K.H."/>
            <person name="Matsuura K."/>
            <person name="Barry K."/>
            <person name="Labutti K."/>
            <person name="Kuo R."/>
            <person name="Ohm R.A."/>
            <person name="Bhattacharya S.S."/>
            <person name="Shirouzu T."/>
            <person name="Yoshinaga Y."/>
            <person name="Martin F.M."/>
            <person name="Grigoriev I.V."/>
            <person name="Hibbett D.S."/>
        </authorList>
    </citation>
    <scope>NUCLEOTIDE SEQUENCE [LARGE SCALE GENOMIC DNA]</scope>
    <source>
        <strain evidence="1 2">TUFC12733</strain>
    </source>
</reference>
<accession>A0A167G5B2</accession>
<proteinExistence type="predicted"/>
<gene>
    <name evidence="1" type="ORF">CALVIDRAFT_542933</name>
</gene>
<evidence type="ECO:0000313" key="1">
    <source>
        <dbReference type="EMBL" id="KZO90184.1"/>
    </source>
</evidence>
<keyword evidence="2" id="KW-1185">Reference proteome</keyword>